<evidence type="ECO:0000256" key="1">
    <source>
        <dbReference type="ARBA" id="ARBA00004167"/>
    </source>
</evidence>
<keyword evidence="6" id="KW-0472">Membrane</keyword>
<evidence type="ECO:0000256" key="4">
    <source>
        <dbReference type="ARBA" id="ARBA00022692"/>
    </source>
</evidence>
<organism evidence="7 8">
    <name type="scientific">Pedobacter helvus</name>
    <dbReference type="NCBI Taxonomy" id="2563444"/>
    <lineage>
        <taxon>Bacteria</taxon>
        <taxon>Pseudomonadati</taxon>
        <taxon>Bacteroidota</taxon>
        <taxon>Sphingobacteriia</taxon>
        <taxon>Sphingobacteriales</taxon>
        <taxon>Sphingobacteriaceae</taxon>
        <taxon>Pedobacter</taxon>
    </lineage>
</organism>
<name>A0ABW9JJG3_9SPHI</name>
<reference evidence="7 8" key="1">
    <citation type="submission" date="2024-12" db="EMBL/GenBank/DDBJ databases">
        <authorList>
            <person name="Hu S."/>
        </authorList>
    </citation>
    <scope>NUCLEOTIDE SEQUENCE [LARGE SCALE GENOMIC DNA]</scope>
    <source>
        <strain evidence="7 8">P-25</strain>
    </source>
</reference>
<evidence type="ECO:0000256" key="2">
    <source>
        <dbReference type="ARBA" id="ARBA00022676"/>
    </source>
</evidence>
<evidence type="ECO:0000256" key="3">
    <source>
        <dbReference type="ARBA" id="ARBA00022679"/>
    </source>
</evidence>
<comment type="caution">
    <text evidence="7">The sequence shown here is derived from an EMBL/GenBank/DDBJ whole genome shotgun (WGS) entry which is preliminary data.</text>
</comment>
<dbReference type="PANTHER" id="PTHR21461">
    <property type="entry name" value="GLYCOSYLTRANSFERASE FAMILY 92 PROTEIN"/>
    <property type="match status" value="1"/>
</dbReference>
<keyword evidence="4" id="KW-0812">Transmembrane</keyword>
<protein>
    <submittedName>
        <fullName evidence="7">Glycosyltransferase family 92 protein</fullName>
        <ecNumber evidence="7">2.4.-.-</ecNumber>
    </submittedName>
</protein>
<proteinExistence type="predicted"/>
<keyword evidence="3 7" id="KW-0808">Transferase</keyword>
<dbReference type="GO" id="GO:0016757">
    <property type="term" value="F:glycosyltransferase activity"/>
    <property type="evidence" value="ECO:0007669"/>
    <property type="project" value="UniProtKB-KW"/>
</dbReference>
<accession>A0ABW9JJG3</accession>
<dbReference type="Proteomes" id="UP001517367">
    <property type="component" value="Unassembled WGS sequence"/>
</dbReference>
<sequence>MNKTIVAILTAFIPNKKSKEAWKHKLTKIDLGSMVNKGIAELIAGLIPHKMTRNQWRGILRYGVFKGLRLRYFLKKHKHITPEHYLAICAIAKNEGPYFEEWIAWHRNLGVEKFYIYDNESTDNTKEVLEPYIKAGLVEYTFWPGMKQQLMTYDHCLEKHRLDTRWIAVIDLDEFIAPIKDKSIPDFLKRFEEFAAVEINWLVYGSGGAKTKEKGGVMQRFKKHSLPNHSANRHVKSIVDPRRVFSFIGCHEVARSSGKTADPHGNVVKKHFRDREPQQDVIRINHYAVKSYEEFLQKRARGRARALEQRDLGYFDWLDLNDIEEE</sequence>
<comment type="subcellular location">
    <subcellularLocation>
        <location evidence="1">Membrane</location>
        <topology evidence="1">Single-pass membrane protein</topology>
    </subcellularLocation>
</comment>
<keyword evidence="8" id="KW-1185">Reference proteome</keyword>
<dbReference type="EC" id="2.4.-.-" evidence="7"/>
<dbReference type="Pfam" id="PF01697">
    <property type="entry name" value="Glyco_transf_92"/>
    <property type="match status" value="1"/>
</dbReference>
<keyword evidence="2 7" id="KW-0328">Glycosyltransferase</keyword>
<evidence type="ECO:0000313" key="7">
    <source>
        <dbReference type="EMBL" id="MFN0291794.1"/>
    </source>
</evidence>
<dbReference type="InterPro" id="IPR008166">
    <property type="entry name" value="Glyco_transf_92"/>
</dbReference>
<evidence type="ECO:0000313" key="8">
    <source>
        <dbReference type="Proteomes" id="UP001517367"/>
    </source>
</evidence>
<dbReference type="PANTHER" id="PTHR21461:SF69">
    <property type="entry name" value="GLYCOSYLTRANSFERASE FAMILY 92 PROTEIN"/>
    <property type="match status" value="1"/>
</dbReference>
<dbReference type="EMBL" id="SRMP02000014">
    <property type="protein sequence ID" value="MFN0291794.1"/>
    <property type="molecule type" value="Genomic_DNA"/>
</dbReference>
<gene>
    <name evidence="7" type="ORF">E5L68_010345</name>
</gene>
<dbReference type="RefSeq" id="WP_212751608.1">
    <property type="nucleotide sequence ID" value="NZ_SRMP02000014.1"/>
</dbReference>
<evidence type="ECO:0000256" key="6">
    <source>
        <dbReference type="ARBA" id="ARBA00023136"/>
    </source>
</evidence>
<keyword evidence="5" id="KW-1133">Transmembrane helix</keyword>
<evidence type="ECO:0000256" key="5">
    <source>
        <dbReference type="ARBA" id="ARBA00022989"/>
    </source>
</evidence>